<evidence type="ECO:0000256" key="1">
    <source>
        <dbReference type="ARBA" id="ARBA00001964"/>
    </source>
</evidence>
<proteinExistence type="inferred from homology"/>
<reference evidence="5 6" key="1">
    <citation type="submission" date="2019-07" db="EMBL/GenBank/DDBJ databases">
        <title>complete genome sequencing of Ornithinimicrobium sp. H23M54.</title>
        <authorList>
            <person name="Bae J.-W."/>
            <person name="Lee S.-Y."/>
        </authorList>
    </citation>
    <scope>NUCLEOTIDE SEQUENCE [LARGE SCALE GENOMIC DNA]</scope>
    <source>
        <strain evidence="5 6">H23M54</strain>
    </source>
</reference>
<comment type="similarity">
    <text evidence="2">Belongs to the transketolase family.</text>
</comment>
<dbReference type="SUPFAM" id="SSF52518">
    <property type="entry name" value="Thiamin diphosphate-binding fold (THDP-binding)"/>
    <property type="match status" value="1"/>
</dbReference>
<gene>
    <name evidence="5" type="ORF">FNH13_15320</name>
</gene>
<evidence type="ECO:0000256" key="3">
    <source>
        <dbReference type="ARBA" id="ARBA00023052"/>
    </source>
</evidence>
<comment type="cofactor">
    <cofactor evidence="1">
        <name>thiamine diphosphate</name>
        <dbReference type="ChEBI" id="CHEBI:58937"/>
    </cofactor>
</comment>
<dbReference type="RefSeq" id="WP_143784221.1">
    <property type="nucleotide sequence ID" value="NZ_CP041616.1"/>
</dbReference>
<name>A0A516GDD5_9MICO</name>
<keyword evidence="6" id="KW-1185">Reference proteome</keyword>
<protein>
    <submittedName>
        <fullName evidence="5">Transketolase</fullName>
    </submittedName>
</protein>
<keyword evidence="3" id="KW-0786">Thiamine pyrophosphate</keyword>
<feature type="domain" description="Transketolase-like pyrimidine-binding" evidence="4">
    <location>
        <begin position="17"/>
        <end position="181"/>
    </location>
</feature>
<dbReference type="InterPro" id="IPR029061">
    <property type="entry name" value="THDP-binding"/>
</dbReference>
<dbReference type="SMART" id="SM00861">
    <property type="entry name" value="Transket_pyr"/>
    <property type="match status" value="1"/>
</dbReference>
<dbReference type="KEGG" id="orz:FNH13_15320"/>
<dbReference type="CDD" id="cd07033">
    <property type="entry name" value="TPP_PYR_DXS_TK_like"/>
    <property type="match status" value="1"/>
</dbReference>
<evidence type="ECO:0000313" key="5">
    <source>
        <dbReference type="EMBL" id="QDO89535.1"/>
    </source>
</evidence>
<dbReference type="PANTHER" id="PTHR43825">
    <property type="entry name" value="PYRUVATE DEHYDROGENASE E1 COMPONENT"/>
    <property type="match status" value="1"/>
</dbReference>
<dbReference type="Gene3D" id="3.40.50.970">
    <property type="match status" value="1"/>
</dbReference>
<dbReference type="EMBL" id="CP041616">
    <property type="protein sequence ID" value="QDO89535.1"/>
    <property type="molecule type" value="Genomic_DNA"/>
</dbReference>
<dbReference type="SUPFAM" id="SSF52922">
    <property type="entry name" value="TK C-terminal domain-like"/>
    <property type="match status" value="1"/>
</dbReference>
<dbReference type="Gene3D" id="3.40.50.920">
    <property type="match status" value="1"/>
</dbReference>
<dbReference type="InterPro" id="IPR033248">
    <property type="entry name" value="Transketolase_C"/>
</dbReference>
<evidence type="ECO:0000259" key="4">
    <source>
        <dbReference type="SMART" id="SM00861"/>
    </source>
</evidence>
<dbReference type="Proteomes" id="UP000315395">
    <property type="component" value="Chromosome"/>
</dbReference>
<accession>A0A516GDD5</accession>
<dbReference type="Pfam" id="PF02780">
    <property type="entry name" value="Transketolase_C"/>
    <property type="match status" value="1"/>
</dbReference>
<dbReference type="InterPro" id="IPR005475">
    <property type="entry name" value="Transketolase-like_Pyr-bd"/>
</dbReference>
<dbReference type="PANTHER" id="PTHR43825:SF1">
    <property type="entry name" value="TRANSKETOLASE-LIKE PYRIMIDINE-BINDING DOMAIN-CONTAINING PROTEIN"/>
    <property type="match status" value="1"/>
</dbReference>
<dbReference type="OrthoDB" id="8732661at2"/>
<evidence type="ECO:0000313" key="6">
    <source>
        <dbReference type="Proteomes" id="UP000315395"/>
    </source>
</evidence>
<dbReference type="InterPro" id="IPR051157">
    <property type="entry name" value="PDH/Transketolase"/>
</dbReference>
<dbReference type="Pfam" id="PF02779">
    <property type="entry name" value="Transket_pyr"/>
    <property type="match status" value="1"/>
</dbReference>
<dbReference type="InterPro" id="IPR009014">
    <property type="entry name" value="Transketo_C/PFOR_II"/>
</dbReference>
<dbReference type="AlphaFoldDB" id="A0A516GDD5"/>
<dbReference type="GO" id="GO:0000287">
    <property type="term" value="F:magnesium ion binding"/>
    <property type="evidence" value="ECO:0007669"/>
    <property type="project" value="UniProtKB-ARBA"/>
</dbReference>
<dbReference type="FunFam" id="3.40.50.970:FF:000129">
    <property type="entry name" value="Transketolase"/>
    <property type="match status" value="1"/>
</dbReference>
<evidence type="ECO:0000256" key="2">
    <source>
        <dbReference type="ARBA" id="ARBA00007131"/>
    </source>
</evidence>
<sequence>MTQQNPATEEGPTPVELVRRPHLQNFIDWSADKPEVLVLTADLTNSCEVGPWRDTYPERYFSMGMAEQNMMGFAAGLAREGFEPWLHTFAVFLYRRPLDQLLMSVAYPSLPVRLIGFLPGVTTPGGVTHQAIDDLAVLRAVPNLTILSTGDATEVESVLDVIHAQPGPVYVRMLRGEMPRLFPQSEPFALGRARELGPDHSAYGPDHVLVLTEGICTEEAMRALPAVRERGVQVRHLHISTLKPFDDATVLDALAAAGGGVVTMENHLRTGGLGSAVAEVMADAGIGTRLVRLGLDDTYAHGASQGHLLAEYGLDAAALVRAVEGLTGEPLGITAEDLTELRVADVHSTAKAEAL</sequence>
<organism evidence="5 6">
    <name type="scientific">Ornithinimicrobium ciconiae</name>
    <dbReference type="NCBI Taxonomy" id="2594265"/>
    <lineage>
        <taxon>Bacteria</taxon>
        <taxon>Bacillati</taxon>
        <taxon>Actinomycetota</taxon>
        <taxon>Actinomycetes</taxon>
        <taxon>Micrococcales</taxon>
        <taxon>Ornithinimicrobiaceae</taxon>
        <taxon>Ornithinimicrobium</taxon>
    </lineage>
</organism>